<dbReference type="InterPro" id="IPR018247">
    <property type="entry name" value="EF_Hand_1_Ca_BS"/>
</dbReference>
<dbReference type="PROSITE" id="PS00018">
    <property type="entry name" value="EF_HAND_1"/>
    <property type="match status" value="1"/>
</dbReference>
<evidence type="ECO:0000313" key="4">
    <source>
        <dbReference type="EMBL" id="CAH1990982.1"/>
    </source>
</evidence>
<dbReference type="InterPro" id="IPR050230">
    <property type="entry name" value="CALM/Myosin/TropC-like"/>
</dbReference>
<dbReference type="Pfam" id="PF13499">
    <property type="entry name" value="EF-hand_7"/>
    <property type="match status" value="2"/>
</dbReference>
<dbReference type="OrthoDB" id="5959761at2759"/>
<gene>
    <name evidence="4" type="ORF">ACAOBT_LOCUS19995</name>
</gene>
<dbReference type="InterPro" id="IPR011992">
    <property type="entry name" value="EF-hand-dom_pair"/>
</dbReference>
<dbReference type="GO" id="GO:0005509">
    <property type="term" value="F:calcium ion binding"/>
    <property type="evidence" value="ECO:0007669"/>
    <property type="project" value="InterPro"/>
</dbReference>
<keyword evidence="5" id="KW-1185">Reference proteome</keyword>
<dbReference type="InterPro" id="IPR002048">
    <property type="entry name" value="EF_hand_dom"/>
</dbReference>
<comment type="caution">
    <text evidence="4">The sequence shown here is derived from an EMBL/GenBank/DDBJ whole genome shotgun (WGS) entry which is preliminary data.</text>
</comment>
<keyword evidence="1" id="KW-0677">Repeat</keyword>
<proteinExistence type="predicted"/>
<dbReference type="CDD" id="cd00051">
    <property type="entry name" value="EFh"/>
    <property type="match status" value="1"/>
</dbReference>
<dbReference type="PANTHER" id="PTHR23048">
    <property type="entry name" value="MYOSIN LIGHT CHAIN 1, 3"/>
    <property type="match status" value="1"/>
</dbReference>
<name>A0A9P0LGX6_ACAOB</name>
<sequence>MANYTEDQMAEFQEAFQLFDNRGDGKIHVAQIGDALRALGLNPTEADVKKFTHSYKSDERVSFEVFLPIYQQISKSRSADTVEDFMEGLRHFDKDGNGFISSAELRHLLTTLGEKLTDDEVVEQLLQGQEDSQGNVNYEEFVKLVMSG</sequence>
<protein>
    <recommendedName>
        <fullName evidence="3">EF-hand domain-containing protein</fullName>
    </recommendedName>
</protein>
<evidence type="ECO:0000256" key="1">
    <source>
        <dbReference type="ARBA" id="ARBA00022737"/>
    </source>
</evidence>
<evidence type="ECO:0000259" key="3">
    <source>
        <dbReference type="PROSITE" id="PS50222"/>
    </source>
</evidence>
<dbReference type="PROSITE" id="PS50222">
    <property type="entry name" value="EF_HAND_2"/>
    <property type="match status" value="2"/>
</dbReference>
<dbReference type="EMBL" id="CAKOFQ010007102">
    <property type="protein sequence ID" value="CAH1990982.1"/>
    <property type="molecule type" value="Genomic_DNA"/>
</dbReference>
<keyword evidence="2" id="KW-0106">Calcium</keyword>
<evidence type="ECO:0000256" key="2">
    <source>
        <dbReference type="ARBA" id="ARBA00022837"/>
    </source>
</evidence>
<dbReference type="SUPFAM" id="SSF47473">
    <property type="entry name" value="EF-hand"/>
    <property type="match status" value="1"/>
</dbReference>
<reference evidence="4" key="1">
    <citation type="submission" date="2022-03" db="EMBL/GenBank/DDBJ databases">
        <authorList>
            <person name="Sayadi A."/>
        </authorList>
    </citation>
    <scope>NUCLEOTIDE SEQUENCE</scope>
</reference>
<dbReference type="PANTHER" id="PTHR23048:SF49">
    <property type="entry name" value="FI08416P-RELATED"/>
    <property type="match status" value="1"/>
</dbReference>
<dbReference type="FunFam" id="1.10.238.10:FF:000003">
    <property type="entry name" value="Calmodulin A"/>
    <property type="match status" value="1"/>
</dbReference>
<dbReference type="Gene3D" id="1.10.238.10">
    <property type="entry name" value="EF-hand"/>
    <property type="match status" value="2"/>
</dbReference>
<accession>A0A9P0LGX6</accession>
<dbReference type="AlphaFoldDB" id="A0A9P0LGX6"/>
<dbReference type="GO" id="GO:0032036">
    <property type="term" value="F:myosin heavy chain binding"/>
    <property type="evidence" value="ECO:0007669"/>
    <property type="project" value="TreeGrafter"/>
</dbReference>
<organism evidence="4 5">
    <name type="scientific">Acanthoscelides obtectus</name>
    <name type="common">Bean weevil</name>
    <name type="synonym">Bruchus obtectus</name>
    <dbReference type="NCBI Taxonomy" id="200917"/>
    <lineage>
        <taxon>Eukaryota</taxon>
        <taxon>Metazoa</taxon>
        <taxon>Ecdysozoa</taxon>
        <taxon>Arthropoda</taxon>
        <taxon>Hexapoda</taxon>
        <taxon>Insecta</taxon>
        <taxon>Pterygota</taxon>
        <taxon>Neoptera</taxon>
        <taxon>Endopterygota</taxon>
        <taxon>Coleoptera</taxon>
        <taxon>Polyphaga</taxon>
        <taxon>Cucujiformia</taxon>
        <taxon>Chrysomeloidea</taxon>
        <taxon>Chrysomelidae</taxon>
        <taxon>Bruchinae</taxon>
        <taxon>Bruchini</taxon>
        <taxon>Acanthoscelides</taxon>
    </lineage>
</organism>
<dbReference type="GO" id="GO:0016460">
    <property type="term" value="C:myosin II complex"/>
    <property type="evidence" value="ECO:0007669"/>
    <property type="project" value="TreeGrafter"/>
</dbReference>
<dbReference type="SMART" id="SM00054">
    <property type="entry name" value="EFh"/>
    <property type="match status" value="3"/>
</dbReference>
<feature type="domain" description="EF-hand" evidence="3">
    <location>
        <begin position="7"/>
        <end position="42"/>
    </location>
</feature>
<feature type="domain" description="EF-hand" evidence="3">
    <location>
        <begin position="80"/>
        <end position="115"/>
    </location>
</feature>
<dbReference type="Proteomes" id="UP001152888">
    <property type="component" value="Unassembled WGS sequence"/>
</dbReference>
<evidence type="ECO:0000313" key="5">
    <source>
        <dbReference type="Proteomes" id="UP001152888"/>
    </source>
</evidence>